<feature type="compositionally biased region" description="Basic and acidic residues" evidence="9">
    <location>
        <begin position="254"/>
        <end position="274"/>
    </location>
</feature>
<dbReference type="OrthoDB" id="581172at2"/>
<dbReference type="RefSeq" id="WP_117318094.1">
    <property type="nucleotide sequence ID" value="NZ_QQSW01000010.1"/>
</dbReference>
<feature type="signal peptide" evidence="10">
    <location>
        <begin position="1"/>
        <end position="19"/>
    </location>
</feature>
<protein>
    <submittedName>
        <fullName evidence="11">Outer membrane protein TolC</fullName>
    </submittedName>
</protein>
<accession>A0A4R2KW38</accession>
<dbReference type="GO" id="GO:0015288">
    <property type="term" value="F:porin activity"/>
    <property type="evidence" value="ECO:0007669"/>
    <property type="project" value="TreeGrafter"/>
</dbReference>
<name>A0A4R2KW38_9GAMM</name>
<dbReference type="Gene3D" id="1.20.1600.10">
    <property type="entry name" value="Outer membrane efflux proteins (OEP)"/>
    <property type="match status" value="1"/>
</dbReference>
<sequence length="475" mass="53207">MLPRTLLILWCFLAAPSQAQVAAADALEPEDVLASSAEHFPGILESLAQRRVAEGRVTEARGAFDLVFSADSFGRVNGFYDGTSVEGGARKALRPLGASIYSKYSVSDGSFPVYEDQYFTNNGGDLKVGVLFSLLRDRDIDARRFAETDSELALGQADLELLLTRIGVQQRALAAYWHWVAMGQQLTVYRDLLDIALTREKALEVEVRTGRRAEIFLTENRQNITRRQTLVTRAERDFRVAANQLAFFLRDDDGQPRVPEAERLPSSDAIKDVSEPAGAPDMDVSSILSKRPELNIVETAMRRASREVALSENNLLPRLDLKFELAEPFGSIGEGGPSRDTRDAIVGFTFSVPLEQRAAKGRLSQARARLDALEQERRQLEDRIELELRNILLELNVARRLMQLAALEVEQSETMRRAEQRRFEQGASDFFVVNVREETAADARVRYYDAYRAAQLAQAEFHAATVNLERLGLVQ</sequence>
<dbReference type="PANTHER" id="PTHR30026:SF21">
    <property type="entry name" value="SLR1270 PROTEIN"/>
    <property type="match status" value="1"/>
</dbReference>
<keyword evidence="4" id="KW-1134">Transmembrane beta strand</keyword>
<evidence type="ECO:0000256" key="8">
    <source>
        <dbReference type="SAM" id="Coils"/>
    </source>
</evidence>
<evidence type="ECO:0000256" key="5">
    <source>
        <dbReference type="ARBA" id="ARBA00022692"/>
    </source>
</evidence>
<comment type="similarity">
    <text evidence="2">Belongs to the outer membrane factor (OMF) (TC 1.B.17) family.</text>
</comment>
<evidence type="ECO:0000256" key="9">
    <source>
        <dbReference type="SAM" id="MobiDB-lite"/>
    </source>
</evidence>
<dbReference type="PANTHER" id="PTHR30026">
    <property type="entry name" value="OUTER MEMBRANE PROTEIN TOLC"/>
    <property type="match status" value="1"/>
</dbReference>
<comment type="caution">
    <text evidence="11">The sequence shown here is derived from an EMBL/GenBank/DDBJ whole genome shotgun (WGS) entry which is preliminary data.</text>
</comment>
<dbReference type="InterPro" id="IPR051906">
    <property type="entry name" value="TolC-like"/>
</dbReference>
<keyword evidence="3" id="KW-0813">Transport</keyword>
<feature type="coiled-coil region" evidence="8">
    <location>
        <begin position="356"/>
        <end position="390"/>
    </location>
</feature>
<dbReference type="GO" id="GO:1990281">
    <property type="term" value="C:efflux pump complex"/>
    <property type="evidence" value="ECO:0007669"/>
    <property type="project" value="TreeGrafter"/>
</dbReference>
<keyword evidence="6" id="KW-0472">Membrane</keyword>
<feature type="chain" id="PRO_5020205993" evidence="10">
    <location>
        <begin position="20"/>
        <end position="475"/>
    </location>
</feature>
<dbReference type="SUPFAM" id="SSF56954">
    <property type="entry name" value="Outer membrane efflux proteins (OEP)"/>
    <property type="match status" value="1"/>
</dbReference>
<keyword evidence="5" id="KW-0812">Transmembrane</keyword>
<keyword evidence="8" id="KW-0175">Coiled coil</keyword>
<dbReference type="AlphaFoldDB" id="A0A4R2KW38"/>
<evidence type="ECO:0000256" key="4">
    <source>
        <dbReference type="ARBA" id="ARBA00022452"/>
    </source>
</evidence>
<keyword evidence="7" id="KW-0998">Cell outer membrane</keyword>
<evidence type="ECO:0000256" key="6">
    <source>
        <dbReference type="ARBA" id="ARBA00023136"/>
    </source>
</evidence>
<dbReference type="GO" id="GO:0009279">
    <property type="term" value="C:cell outer membrane"/>
    <property type="evidence" value="ECO:0007669"/>
    <property type="project" value="UniProtKB-SubCell"/>
</dbReference>
<evidence type="ECO:0000256" key="10">
    <source>
        <dbReference type="SAM" id="SignalP"/>
    </source>
</evidence>
<dbReference type="EMBL" id="SLWX01000008">
    <property type="protein sequence ID" value="TCO75449.1"/>
    <property type="molecule type" value="Genomic_DNA"/>
</dbReference>
<evidence type="ECO:0000256" key="3">
    <source>
        <dbReference type="ARBA" id="ARBA00022448"/>
    </source>
</evidence>
<keyword evidence="10" id="KW-0732">Signal</keyword>
<dbReference type="Proteomes" id="UP000294980">
    <property type="component" value="Unassembled WGS sequence"/>
</dbReference>
<evidence type="ECO:0000256" key="2">
    <source>
        <dbReference type="ARBA" id="ARBA00007613"/>
    </source>
</evidence>
<keyword evidence="12" id="KW-1185">Reference proteome</keyword>
<proteinExistence type="inferred from homology"/>
<evidence type="ECO:0000256" key="1">
    <source>
        <dbReference type="ARBA" id="ARBA00004442"/>
    </source>
</evidence>
<evidence type="ECO:0000313" key="11">
    <source>
        <dbReference type="EMBL" id="TCO75449.1"/>
    </source>
</evidence>
<evidence type="ECO:0000313" key="12">
    <source>
        <dbReference type="Proteomes" id="UP000294980"/>
    </source>
</evidence>
<dbReference type="InterPro" id="IPR003423">
    <property type="entry name" value="OMP_efflux"/>
</dbReference>
<evidence type="ECO:0000256" key="7">
    <source>
        <dbReference type="ARBA" id="ARBA00023237"/>
    </source>
</evidence>
<gene>
    <name evidence="11" type="ORF">EV688_10815</name>
</gene>
<organism evidence="11 12">
    <name type="scientific">Chromatocurvus halotolerans</name>
    <dbReference type="NCBI Taxonomy" id="1132028"/>
    <lineage>
        <taxon>Bacteria</taxon>
        <taxon>Pseudomonadati</taxon>
        <taxon>Pseudomonadota</taxon>
        <taxon>Gammaproteobacteria</taxon>
        <taxon>Cellvibrionales</taxon>
        <taxon>Halieaceae</taxon>
        <taxon>Chromatocurvus</taxon>
    </lineage>
</organism>
<dbReference type="Pfam" id="PF02321">
    <property type="entry name" value="OEP"/>
    <property type="match status" value="1"/>
</dbReference>
<reference evidence="11 12" key="1">
    <citation type="submission" date="2019-03" db="EMBL/GenBank/DDBJ databases">
        <title>Genomic Encyclopedia of Type Strains, Phase IV (KMG-IV): sequencing the most valuable type-strain genomes for metagenomic binning, comparative biology and taxonomic classification.</title>
        <authorList>
            <person name="Goeker M."/>
        </authorList>
    </citation>
    <scope>NUCLEOTIDE SEQUENCE [LARGE SCALE GENOMIC DNA]</scope>
    <source>
        <strain evidence="11 12">DSM 23344</strain>
    </source>
</reference>
<comment type="subcellular location">
    <subcellularLocation>
        <location evidence="1">Cell outer membrane</location>
    </subcellularLocation>
</comment>
<dbReference type="GO" id="GO:0015562">
    <property type="term" value="F:efflux transmembrane transporter activity"/>
    <property type="evidence" value="ECO:0007669"/>
    <property type="project" value="InterPro"/>
</dbReference>
<feature type="region of interest" description="Disordered" evidence="9">
    <location>
        <begin position="254"/>
        <end position="284"/>
    </location>
</feature>